<accession>A0AAD7F679</accession>
<evidence type="ECO:0008006" key="6">
    <source>
        <dbReference type="Google" id="ProtNLM"/>
    </source>
</evidence>
<proteinExistence type="predicted"/>
<dbReference type="Gene3D" id="3.40.50.1970">
    <property type="match status" value="1"/>
</dbReference>
<feature type="domain" description="Fe-containing alcohol dehydrogenase-like C-terminal" evidence="3">
    <location>
        <begin position="278"/>
        <end position="380"/>
    </location>
</feature>
<evidence type="ECO:0000313" key="5">
    <source>
        <dbReference type="Proteomes" id="UP001218218"/>
    </source>
</evidence>
<protein>
    <recommendedName>
        <fullName evidence="6">Alcohol dehydrogenase iron-type/glycerol dehydrogenase GldA domain-containing protein</fullName>
    </recommendedName>
</protein>
<sequence>MSALSGSYGWTSTLKSVKYGPGSVASALPALIKLLGVKKALIVTGYSLHTKTDVVKKVEEILKANGSYAGTFIDFGEHTPVAGINACIEKYRATGADVIVALGGGSPIDGAKAVRYRIHEQTGAAPPPQIAIPTTLSAAEYSIGAGYTDDNGDKVVVSHQFLAPAGIILDAKLTLPTPARLWLSTGICALDHSVETLYRPLISHPVKILCYAAMADFFKYLPISKADSTDVEARQKLLVAAWMSLWPTYFEEYRFVRSLLSWSCSSANNYNCIPTTTNSALGPSHALGHRLGAKYSIPHGITSCMTLPPVVGLQSRVAAKEDKEYLANALFYLRESSIGSVEKDILKLSALISGLVEQLGLKSSLSEYKVPKEDFKRLADGSDDLVDSIYCRTFRLGLLPENS</sequence>
<evidence type="ECO:0000259" key="2">
    <source>
        <dbReference type="Pfam" id="PF00465"/>
    </source>
</evidence>
<reference evidence="4" key="1">
    <citation type="submission" date="2023-03" db="EMBL/GenBank/DDBJ databases">
        <title>Massive genome expansion in bonnet fungi (Mycena s.s.) driven by repeated elements and novel gene families across ecological guilds.</title>
        <authorList>
            <consortium name="Lawrence Berkeley National Laboratory"/>
            <person name="Harder C.B."/>
            <person name="Miyauchi S."/>
            <person name="Viragh M."/>
            <person name="Kuo A."/>
            <person name="Thoen E."/>
            <person name="Andreopoulos B."/>
            <person name="Lu D."/>
            <person name="Skrede I."/>
            <person name="Drula E."/>
            <person name="Henrissat B."/>
            <person name="Morin E."/>
            <person name="Kohler A."/>
            <person name="Barry K."/>
            <person name="LaButti K."/>
            <person name="Morin E."/>
            <person name="Salamov A."/>
            <person name="Lipzen A."/>
            <person name="Mereny Z."/>
            <person name="Hegedus B."/>
            <person name="Baldrian P."/>
            <person name="Stursova M."/>
            <person name="Weitz H."/>
            <person name="Taylor A."/>
            <person name="Grigoriev I.V."/>
            <person name="Nagy L.G."/>
            <person name="Martin F."/>
            <person name="Kauserud H."/>
        </authorList>
    </citation>
    <scope>NUCLEOTIDE SEQUENCE</scope>
    <source>
        <strain evidence="4">CBHHK002</strain>
    </source>
</reference>
<dbReference type="InterPro" id="IPR056798">
    <property type="entry name" value="ADH_Fe_C"/>
</dbReference>
<dbReference type="InterPro" id="IPR018211">
    <property type="entry name" value="ADH_Fe_CS"/>
</dbReference>
<dbReference type="InterPro" id="IPR001670">
    <property type="entry name" value="ADH_Fe/GldA"/>
</dbReference>
<keyword evidence="1" id="KW-0560">Oxidoreductase</keyword>
<dbReference type="AlphaFoldDB" id="A0AAD7F679"/>
<name>A0AAD7F679_9AGAR</name>
<feature type="domain" description="Alcohol dehydrogenase iron-type/glycerol dehydrogenase GldA" evidence="2">
    <location>
        <begin position="18"/>
        <end position="170"/>
    </location>
</feature>
<dbReference type="PANTHER" id="PTHR11496">
    <property type="entry name" value="ALCOHOL DEHYDROGENASE"/>
    <property type="match status" value="1"/>
</dbReference>
<dbReference type="PROSITE" id="PS00060">
    <property type="entry name" value="ADH_IRON_2"/>
    <property type="match status" value="1"/>
</dbReference>
<gene>
    <name evidence="4" type="ORF">DFH08DRAFT_761134</name>
</gene>
<organism evidence="4 5">
    <name type="scientific">Mycena albidolilacea</name>
    <dbReference type="NCBI Taxonomy" id="1033008"/>
    <lineage>
        <taxon>Eukaryota</taxon>
        <taxon>Fungi</taxon>
        <taxon>Dikarya</taxon>
        <taxon>Basidiomycota</taxon>
        <taxon>Agaricomycotina</taxon>
        <taxon>Agaricomycetes</taxon>
        <taxon>Agaricomycetidae</taxon>
        <taxon>Agaricales</taxon>
        <taxon>Marasmiineae</taxon>
        <taxon>Mycenaceae</taxon>
        <taxon>Mycena</taxon>
    </lineage>
</organism>
<evidence type="ECO:0000256" key="1">
    <source>
        <dbReference type="ARBA" id="ARBA00023002"/>
    </source>
</evidence>
<dbReference type="Proteomes" id="UP001218218">
    <property type="component" value="Unassembled WGS sequence"/>
</dbReference>
<dbReference type="Pfam" id="PF00465">
    <property type="entry name" value="Fe-ADH"/>
    <property type="match status" value="1"/>
</dbReference>
<dbReference type="InterPro" id="IPR039697">
    <property type="entry name" value="Alcohol_dehydrogenase_Fe"/>
</dbReference>
<dbReference type="GO" id="GO:0004022">
    <property type="term" value="F:alcohol dehydrogenase (NAD+) activity"/>
    <property type="evidence" value="ECO:0007669"/>
    <property type="project" value="TreeGrafter"/>
</dbReference>
<evidence type="ECO:0000313" key="4">
    <source>
        <dbReference type="EMBL" id="KAJ7367811.1"/>
    </source>
</evidence>
<dbReference type="GO" id="GO:0046872">
    <property type="term" value="F:metal ion binding"/>
    <property type="evidence" value="ECO:0007669"/>
    <property type="project" value="InterPro"/>
</dbReference>
<dbReference type="PANTHER" id="PTHR11496:SF97">
    <property type="entry name" value="ALCOHOL DEHYDROGENASE IRON-TYPE_GLYCEROL DEHYDROGENASE GLDA DOMAIN-CONTAINING PROTEIN"/>
    <property type="match status" value="1"/>
</dbReference>
<keyword evidence="5" id="KW-1185">Reference proteome</keyword>
<dbReference type="SUPFAM" id="SSF56796">
    <property type="entry name" value="Dehydroquinate synthase-like"/>
    <property type="match status" value="1"/>
</dbReference>
<dbReference type="Gene3D" id="1.20.1090.10">
    <property type="entry name" value="Dehydroquinate synthase-like - alpha domain"/>
    <property type="match status" value="1"/>
</dbReference>
<comment type="caution">
    <text evidence="4">The sequence shown here is derived from an EMBL/GenBank/DDBJ whole genome shotgun (WGS) entry which is preliminary data.</text>
</comment>
<dbReference type="EMBL" id="JARIHO010000001">
    <property type="protein sequence ID" value="KAJ7367811.1"/>
    <property type="molecule type" value="Genomic_DNA"/>
</dbReference>
<evidence type="ECO:0000259" key="3">
    <source>
        <dbReference type="Pfam" id="PF25137"/>
    </source>
</evidence>
<dbReference type="Pfam" id="PF25137">
    <property type="entry name" value="ADH_Fe_C"/>
    <property type="match status" value="1"/>
</dbReference>
<dbReference type="CDD" id="cd08192">
    <property type="entry name" value="MAR-like"/>
    <property type="match status" value="1"/>
</dbReference>